<dbReference type="CDD" id="cd14798">
    <property type="entry name" value="RX-CC_like"/>
    <property type="match status" value="1"/>
</dbReference>
<dbReference type="Gene3D" id="1.10.8.430">
    <property type="entry name" value="Helical domain of apoptotic protease-activating factors"/>
    <property type="match status" value="1"/>
</dbReference>
<evidence type="ECO:0000256" key="6">
    <source>
        <dbReference type="ARBA" id="ARBA00022840"/>
    </source>
</evidence>
<evidence type="ECO:0000313" key="12">
    <source>
        <dbReference type="EMBL" id="KAA8527106.1"/>
    </source>
</evidence>
<dbReference type="Pfam" id="PF18052">
    <property type="entry name" value="Rx_N"/>
    <property type="match status" value="1"/>
</dbReference>
<evidence type="ECO:0008006" key="14">
    <source>
        <dbReference type="Google" id="ProtNLM"/>
    </source>
</evidence>
<dbReference type="GO" id="GO:0043531">
    <property type="term" value="F:ADP binding"/>
    <property type="evidence" value="ECO:0007669"/>
    <property type="project" value="InterPro"/>
</dbReference>
<dbReference type="PANTHER" id="PTHR23155:SF1205">
    <property type="entry name" value="DISEASE RESISTANCE PROTEIN RPM1"/>
    <property type="match status" value="1"/>
</dbReference>
<evidence type="ECO:0000256" key="1">
    <source>
        <dbReference type="ARBA" id="ARBA00008894"/>
    </source>
</evidence>
<dbReference type="Pfam" id="PF23559">
    <property type="entry name" value="WHD_DRP"/>
    <property type="match status" value="1"/>
</dbReference>
<dbReference type="Pfam" id="PF00931">
    <property type="entry name" value="NB-ARC"/>
    <property type="match status" value="1"/>
</dbReference>
<feature type="chain" id="PRO_5023858581" description="NB-ARC domain-containing protein" evidence="7">
    <location>
        <begin position="20"/>
        <end position="863"/>
    </location>
</feature>
<dbReference type="GO" id="GO:0098542">
    <property type="term" value="P:defense response to other organism"/>
    <property type="evidence" value="ECO:0007669"/>
    <property type="project" value="TreeGrafter"/>
</dbReference>
<evidence type="ECO:0000259" key="11">
    <source>
        <dbReference type="Pfam" id="PF23598"/>
    </source>
</evidence>
<keyword evidence="3" id="KW-0677">Repeat</keyword>
<dbReference type="InterPro" id="IPR036388">
    <property type="entry name" value="WH-like_DNA-bd_sf"/>
</dbReference>
<organism evidence="12 13">
    <name type="scientific">Nyssa sinensis</name>
    <dbReference type="NCBI Taxonomy" id="561372"/>
    <lineage>
        <taxon>Eukaryota</taxon>
        <taxon>Viridiplantae</taxon>
        <taxon>Streptophyta</taxon>
        <taxon>Embryophyta</taxon>
        <taxon>Tracheophyta</taxon>
        <taxon>Spermatophyta</taxon>
        <taxon>Magnoliopsida</taxon>
        <taxon>eudicotyledons</taxon>
        <taxon>Gunneridae</taxon>
        <taxon>Pentapetalae</taxon>
        <taxon>asterids</taxon>
        <taxon>Cornales</taxon>
        <taxon>Nyssaceae</taxon>
        <taxon>Nyssa</taxon>
    </lineage>
</organism>
<dbReference type="SUPFAM" id="SSF52058">
    <property type="entry name" value="L domain-like"/>
    <property type="match status" value="1"/>
</dbReference>
<dbReference type="Gene3D" id="1.10.10.10">
    <property type="entry name" value="Winged helix-like DNA-binding domain superfamily/Winged helix DNA-binding domain"/>
    <property type="match status" value="1"/>
</dbReference>
<evidence type="ECO:0000256" key="4">
    <source>
        <dbReference type="ARBA" id="ARBA00022741"/>
    </source>
</evidence>
<keyword evidence="7" id="KW-0732">Signal</keyword>
<feature type="domain" description="NB-ARC" evidence="8">
    <location>
        <begin position="165"/>
        <end position="335"/>
    </location>
</feature>
<keyword evidence="2" id="KW-0433">Leucine-rich repeat</keyword>
<gene>
    <name evidence="12" type="ORF">F0562_008665</name>
</gene>
<feature type="domain" description="Disease resistance R13L4/SHOC-2-like LRR" evidence="11">
    <location>
        <begin position="553"/>
        <end position="723"/>
    </location>
</feature>
<dbReference type="AlphaFoldDB" id="A0A5J5ABJ8"/>
<dbReference type="FunFam" id="3.40.50.300:FF:001091">
    <property type="entry name" value="Probable disease resistance protein At1g61300"/>
    <property type="match status" value="1"/>
</dbReference>
<accession>A0A5J5ABJ8</accession>
<keyword evidence="4" id="KW-0547">Nucleotide-binding</keyword>
<evidence type="ECO:0000256" key="7">
    <source>
        <dbReference type="SAM" id="SignalP"/>
    </source>
</evidence>
<dbReference type="InterPro" id="IPR002182">
    <property type="entry name" value="NB-ARC"/>
</dbReference>
<comment type="similarity">
    <text evidence="1">Belongs to the disease resistance NB-LRR family.</text>
</comment>
<protein>
    <recommendedName>
        <fullName evidence="14">NB-ARC domain-containing protein</fullName>
    </recommendedName>
</protein>
<dbReference type="GO" id="GO:0005524">
    <property type="term" value="F:ATP binding"/>
    <property type="evidence" value="ECO:0007669"/>
    <property type="project" value="UniProtKB-KW"/>
</dbReference>
<feature type="domain" description="Disease resistance protein winged helix" evidence="10">
    <location>
        <begin position="422"/>
        <end position="493"/>
    </location>
</feature>
<evidence type="ECO:0000256" key="5">
    <source>
        <dbReference type="ARBA" id="ARBA00022821"/>
    </source>
</evidence>
<dbReference type="OrthoDB" id="690341at2759"/>
<dbReference type="Gene3D" id="1.20.5.4130">
    <property type="match status" value="1"/>
</dbReference>
<evidence type="ECO:0000256" key="3">
    <source>
        <dbReference type="ARBA" id="ARBA00022737"/>
    </source>
</evidence>
<dbReference type="Gene3D" id="3.40.50.300">
    <property type="entry name" value="P-loop containing nucleotide triphosphate hydrolases"/>
    <property type="match status" value="1"/>
</dbReference>
<dbReference type="SUPFAM" id="SSF52540">
    <property type="entry name" value="P-loop containing nucleoside triphosphate hydrolases"/>
    <property type="match status" value="1"/>
</dbReference>
<dbReference type="InterPro" id="IPR041118">
    <property type="entry name" value="Rx_N"/>
</dbReference>
<keyword evidence="13" id="KW-1185">Reference proteome</keyword>
<feature type="domain" description="Disease resistance N-terminal" evidence="9">
    <location>
        <begin position="24"/>
        <end position="88"/>
    </location>
</feature>
<dbReference type="InterPro" id="IPR042197">
    <property type="entry name" value="Apaf_helical"/>
</dbReference>
<evidence type="ECO:0000259" key="9">
    <source>
        <dbReference type="Pfam" id="PF18052"/>
    </source>
</evidence>
<dbReference type="Pfam" id="PF23598">
    <property type="entry name" value="LRR_14"/>
    <property type="match status" value="1"/>
</dbReference>
<dbReference type="PANTHER" id="PTHR23155">
    <property type="entry name" value="DISEASE RESISTANCE PROTEIN RP"/>
    <property type="match status" value="1"/>
</dbReference>
<keyword evidence="5" id="KW-0611">Plant defense</keyword>
<dbReference type="InterPro" id="IPR055414">
    <property type="entry name" value="LRR_R13L4/SHOC2-like"/>
</dbReference>
<evidence type="ECO:0000313" key="13">
    <source>
        <dbReference type="Proteomes" id="UP000325577"/>
    </source>
</evidence>
<evidence type="ECO:0000256" key="2">
    <source>
        <dbReference type="ARBA" id="ARBA00022614"/>
    </source>
</evidence>
<dbReference type="PRINTS" id="PR00364">
    <property type="entry name" value="DISEASERSIST"/>
</dbReference>
<dbReference type="FunFam" id="1.10.10.10:FF:000322">
    <property type="entry name" value="Probable disease resistance protein At1g63360"/>
    <property type="match status" value="1"/>
</dbReference>
<evidence type="ECO:0000259" key="8">
    <source>
        <dbReference type="Pfam" id="PF00931"/>
    </source>
</evidence>
<proteinExistence type="inferred from homology"/>
<feature type="signal peptide" evidence="7">
    <location>
        <begin position="1"/>
        <end position="19"/>
    </location>
</feature>
<reference evidence="12 13" key="1">
    <citation type="submission" date="2019-09" db="EMBL/GenBank/DDBJ databases">
        <title>A chromosome-level genome assembly of the Chinese tupelo Nyssa sinensis.</title>
        <authorList>
            <person name="Yang X."/>
            <person name="Kang M."/>
            <person name="Yang Y."/>
            <person name="Xiong H."/>
            <person name="Wang M."/>
            <person name="Zhang Z."/>
            <person name="Wang Z."/>
            <person name="Wu H."/>
            <person name="Ma T."/>
            <person name="Liu J."/>
            <person name="Xi Z."/>
        </authorList>
    </citation>
    <scope>NUCLEOTIDE SEQUENCE [LARGE SCALE GENOMIC DNA]</scope>
    <source>
        <strain evidence="12">J267</strain>
        <tissue evidence="12">Leaf</tissue>
    </source>
</reference>
<dbReference type="InterPro" id="IPR032675">
    <property type="entry name" value="LRR_dom_sf"/>
</dbReference>
<dbReference type="EMBL" id="CM018046">
    <property type="protein sequence ID" value="KAA8527106.1"/>
    <property type="molecule type" value="Genomic_DNA"/>
</dbReference>
<dbReference type="InterPro" id="IPR027417">
    <property type="entry name" value="P-loop_NTPase"/>
</dbReference>
<dbReference type="Gene3D" id="3.80.10.10">
    <property type="entry name" value="Ribonuclease Inhibitor"/>
    <property type="match status" value="1"/>
</dbReference>
<evidence type="ECO:0000259" key="10">
    <source>
        <dbReference type="Pfam" id="PF23559"/>
    </source>
</evidence>
<sequence length="863" mass="98955">MADIAVTVTLFLVETVVSSLDLWNFGENLRDEVGHLRTWLSSMQASLRDMEWKEGNESQKDRIQQVRDVAYDIEDVLDRLMLHAPRRFHRHEFPNRVRESLHDAWHSILLYEMPSKIEKIMRKIHIIGLISVVVREAASASAAASSVERQVTPQILADDEILGFEEPREKLIRQLTQLQSRRLTISVVGPGGSGKTIFVRNVYESKKGMFDSHAWVRVSRSFNINELVCSMLKKFRESTREPTPHQPADTESELRNYLQRKRYVLVLDDIWRKDDCECIKNVLPNGSSGSKIIVTTRNADVASFCADSPDFVHSLNGLEWPNAWLLFCRKAFQNRNGECPPVLEDWSQKILKKCEGLPLAIVAVAGLLSKKQQLKNEWKKLHDSLGSEIRPHCNLSIISETLLPSYKDLSSNLRTCFLYFSIFPEDRSIKRGRLIRLWVAEGFVTTTRGKTLEEVAEDYLNELIERNLVHVSKWDFDGRVSCCRVPNLVREFVVFKSEDENFVSILPEPNTSSGEKVRRLSIHDGCTTLAQSGDFSCVRSAFLFSWDGFSPPDFNNMLHSFCLLRVLDLEDAPIDKFPEQIVELTLLRYLSLRHTKIDKVPNSIKKLSFLETLDLKQTNVTKLPERILLLRSLRHLLVYRSDVNNYDFDSVHGVRVSPGIGDLTNLQKLSLVKPDKHTKIIKELGALTQLTKLGLIDLKKEDGKDLCESVQNMKRLLTLDVSSISKEWSRLQRCPLEALEQLPNLVELQMVDAFTGDKLVFEAWSFKKLKILHIQQFDRLNMVVIQQGAMSELQKLTLCECKILKMLPLGIDSLTHLKELLAYDMPNEFISRLQKTSEDRVMIRTLPGQLTSNKDGSMELLIM</sequence>
<dbReference type="InterPro" id="IPR038005">
    <property type="entry name" value="RX-like_CC"/>
</dbReference>
<name>A0A5J5ABJ8_9ASTE</name>
<dbReference type="InterPro" id="IPR058922">
    <property type="entry name" value="WHD_DRP"/>
</dbReference>
<keyword evidence="6" id="KW-0067">ATP-binding</keyword>
<dbReference type="Proteomes" id="UP000325577">
    <property type="component" value="Linkage Group LG3"/>
</dbReference>
<dbReference type="InterPro" id="IPR044974">
    <property type="entry name" value="Disease_R_plants"/>
</dbReference>
<dbReference type="GO" id="GO:0051607">
    <property type="term" value="P:defense response to virus"/>
    <property type="evidence" value="ECO:0007669"/>
    <property type="project" value="UniProtKB-ARBA"/>
</dbReference>